<dbReference type="InterPro" id="IPR023299">
    <property type="entry name" value="ATPase_P-typ_cyto_dom_N"/>
</dbReference>
<dbReference type="Proteomes" id="UP001357485">
    <property type="component" value="Unassembled WGS sequence"/>
</dbReference>
<proteinExistence type="predicted"/>
<evidence type="ECO:0000313" key="6">
    <source>
        <dbReference type="EMBL" id="KAK5241247.1"/>
    </source>
</evidence>
<organism evidence="6 7">
    <name type="scientific">Cryomyces antarcticus</name>
    <dbReference type="NCBI Taxonomy" id="329879"/>
    <lineage>
        <taxon>Eukaryota</taxon>
        <taxon>Fungi</taxon>
        <taxon>Dikarya</taxon>
        <taxon>Ascomycota</taxon>
        <taxon>Pezizomycotina</taxon>
        <taxon>Dothideomycetes</taxon>
        <taxon>Dothideomycetes incertae sedis</taxon>
        <taxon>Cryomyces</taxon>
    </lineage>
</organism>
<reference evidence="6 7" key="1">
    <citation type="submission" date="2023-08" db="EMBL/GenBank/DDBJ databases">
        <title>Black Yeasts Isolated from many extreme environments.</title>
        <authorList>
            <person name="Coleine C."/>
            <person name="Stajich J.E."/>
            <person name="Selbmann L."/>
        </authorList>
    </citation>
    <scope>NUCLEOTIDE SEQUENCE [LARGE SCALE GENOMIC DNA]</scope>
    <source>
        <strain evidence="6 7">CCFEE 536</strain>
    </source>
</reference>
<evidence type="ECO:0000256" key="4">
    <source>
        <dbReference type="ARBA" id="ARBA00022989"/>
    </source>
</evidence>
<dbReference type="InterPro" id="IPR036412">
    <property type="entry name" value="HAD-like_sf"/>
</dbReference>
<dbReference type="InterPro" id="IPR018303">
    <property type="entry name" value="ATPase_P-typ_P_site"/>
</dbReference>
<keyword evidence="7" id="KW-1185">Reference proteome</keyword>
<dbReference type="Gene3D" id="3.40.1110.10">
    <property type="entry name" value="Calcium-transporting ATPase, cytoplasmic domain N"/>
    <property type="match status" value="1"/>
</dbReference>
<comment type="subcellular location">
    <subcellularLocation>
        <location evidence="1">Membrane</location>
    </subcellularLocation>
</comment>
<dbReference type="PROSITE" id="PS00154">
    <property type="entry name" value="ATPASE_E1_E2"/>
    <property type="match status" value="1"/>
</dbReference>
<protein>
    <submittedName>
        <fullName evidence="6">Uncharacterized protein</fullName>
    </submittedName>
</protein>
<keyword evidence="5" id="KW-0472">Membrane</keyword>
<evidence type="ECO:0000256" key="3">
    <source>
        <dbReference type="ARBA" id="ARBA00022723"/>
    </source>
</evidence>
<evidence type="ECO:0000313" key="7">
    <source>
        <dbReference type="Proteomes" id="UP001357485"/>
    </source>
</evidence>
<dbReference type="SUPFAM" id="SSF56784">
    <property type="entry name" value="HAD-like"/>
    <property type="match status" value="1"/>
</dbReference>
<keyword evidence="2" id="KW-0812">Transmembrane</keyword>
<gene>
    <name evidence="6" type="ORF">LTR16_009583</name>
</gene>
<dbReference type="PANTHER" id="PTHR46594:SF4">
    <property type="entry name" value="P-TYPE CATION-TRANSPORTING ATPASE"/>
    <property type="match status" value="1"/>
</dbReference>
<dbReference type="InterPro" id="IPR001757">
    <property type="entry name" value="P_typ_ATPase"/>
</dbReference>
<comment type="caution">
    <text evidence="6">The sequence shown here is derived from an EMBL/GenBank/DDBJ whole genome shotgun (WGS) entry which is preliminary data.</text>
</comment>
<name>A0ABR0LTW9_9PEZI</name>
<dbReference type="Gene3D" id="3.40.50.1000">
    <property type="entry name" value="HAD superfamily/HAD-like"/>
    <property type="match status" value="1"/>
</dbReference>
<dbReference type="PANTHER" id="PTHR46594">
    <property type="entry name" value="P-TYPE CATION-TRANSPORTING ATPASE"/>
    <property type="match status" value="1"/>
</dbReference>
<evidence type="ECO:0000256" key="5">
    <source>
        <dbReference type="ARBA" id="ARBA00023136"/>
    </source>
</evidence>
<dbReference type="NCBIfam" id="TIGR01494">
    <property type="entry name" value="ATPase_P-type"/>
    <property type="match status" value="1"/>
</dbReference>
<dbReference type="EMBL" id="JAVRRA010010738">
    <property type="protein sequence ID" value="KAK5241247.1"/>
    <property type="molecule type" value="Genomic_DNA"/>
</dbReference>
<dbReference type="Pfam" id="PF00702">
    <property type="entry name" value="Hydrolase"/>
    <property type="match status" value="1"/>
</dbReference>
<keyword evidence="4" id="KW-1133">Transmembrane helix</keyword>
<feature type="non-terminal residue" evidence="6">
    <location>
        <position position="212"/>
    </location>
</feature>
<evidence type="ECO:0000256" key="1">
    <source>
        <dbReference type="ARBA" id="ARBA00004370"/>
    </source>
</evidence>
<dbReference type="InterPro" id="IPR023214">
    <property type="entry name" value="HAD_sf"/>
</dbReference>
<accession>A0ABR0LTW9</accession>
<sequence>MVLVVAGGVAARDGIVIKSAESTERAHRVTDVVFDKTGTLTLSELDVAAEEVFSSDPGLALSLAMSLVRDNKHPVSMAVAKHLNKQEQQSIRLMDVRVIPGAGVEATWVASSLRAGNPNWLKVNQVPEVARLIEQGMTTLCILKDSELLVVFGLRSTLRPETATVIRELQDRKITVHLVSGDEEKAVHDVGAAVGIARDNVAARRSPAEKRL</sequence>
<evidence type="ECO:0000256" key="2">
    <source>
        <dbReference type="ARBA" id="ARBA00022692"/>
    </source>
</evidence>
<keyword evidence="3" id="KW-0479">Metal-binding</keyword>